<dbReference type="Pfam" id="PF02350">
    <property type="entry name" value="Epimerase_2"/>
    <property type="match status" value="1"/>
</dbReference>
<evidence type="ECO:0000313" key="7">
    <source>
        <dbReference type="EMBL" id="QKG70944.1"/>
    </source>
</evidence>
<dbReference type="SUPFAM" id="SSF53756">
    <property type="entry name" value="UDP-Glycosyltransferase/glycogen phosphorylase"/>
    <property type="match status" value="1"/>
</dbReference>
<dbReference type="CDD" id="cd03786">
    <property type="entry name" value="GTB_UDP-GlcNAc_2-Epimerase"/>
    <property type="match status" value="1"/>
</dbReference>
<accession>A0A7D4BND8</accession>
<evidence type="ECO:0000256" key="3">
    <source>
        <dbReference type="ARBA" id="ARBA00038209"/>
    </source>
</evidence>
<comment type="catalytic activity">
    <reaction evidence="2">
        <text>UDP-N-acetyl-alpha-D-glucosamine = UDP-N-acetyl-alpha-D-mannosamine</text>
        <dbReference type="Rhea" id="RHEA:17213"/>
        <dbReference type="ChEBI" id="CHEBI:57705"/>
        <dbReference type="ChEBI" id="CHEBI:68623"/>
        <dbReference type="EC" id="5.1.3.14"/>
    </reaction>
</comment>
<dbReference type="InterPro" id="IPR029767">
    <property type="entry name" value="WecB-like"/>
</dbReference>
<comment type="similarity">
    <text evidence="3 5">Belongs to the UDP-N-acetylglucosamine 2-epimerase family.</text>
</comment>
<keyword evidence="1 5" id="KW-0413">Isomerase</keyword>
<dbReference type="Gene3D" id="3.40.50.2000">
    <property type="entry name" value="Glycogen Phosphorylase B"/>
    <property type="match status" value="2"/>
</dbReference>
<dbReference type="InterPro" id="IPR003331">
    <property type="entry name" value="UDP_GlcNAc_Epimerase_2_dom"/>
</dbReference>
<evidence type="ECO:0000259" key="6">
    <source>
        <dbReference type="Pfam" id="PF02350"/>
    </source>
</evidence>
<proteinExistence type="inferred from homology"/>
<dbReference type="PANTHER" id="PTHR43174:SF2">
    <property type="entry name" value="UDP-N-ACETYLGLUCOSAMINE 2-EPIMERASE"/>
    <property type="match status" value="1"/>
</dbReference>
<dbReference type="EMBL" id="CP053921">
    <property type="protein sequence ID" value="QKG70944.1"/>
    <property type="molecule type" value="Genomic_DNA"/>
</dbReference>
<evidence type="ECO:0000256" key="5">
    <source>
        <dbReference type="RuleBase" id="RU003513"/>
    </source>
</evidence>
<evidence type="ECO:0000313" key="8">
    <source>
        <dbReference type="Proteomes" id="UP000504693"/>
    </source>
</evidence>
<reference evidence="7 8" key="1">
    <citation type="submission" date="2020-05" db="EMBL/GenBank/DDBJ databases">
        <title>Erythrobacter mangrovi sp. nov., isolated from rhizosphere soil of mangrove plant (Kandelia candel).</title>
        <authorList>
            <person name="Ye Y.H."/>
        </authorList>
    </citation>
    <scope>NUCLEOTIDE SEQUENCE [LARGE SCALE GENOMIC DNA]</scope>
    <source>
        <strain evidence="7 8">EB310</strain>
    </source>
</reference>
<evidence type="ECO:0000256" key="1">
    <source>
        <dbReference type="ARBA" id="ARBA00023235"/>
    </source>
</evidence>
<dbReference type="RefSeq" id="WP_173213433.1">
    <property type="nucleotide sequence ID" value="NZ_CP053921.1"/>
</dbReference>
<dbReference type="KEGG" id="emv:HQR01_05930"/>
<organism evidence="7 8">
    <name type="scientific">Erythrobacter mangrovi</name>
    <dbReference type="NCBI Taxonomy" id="2739433"/>
    <lineage>
        <taxon>Bacteria</taxon>
        <taxon>Pseudomonadati</taxon>
        <taxon>Pseudomonadota</taxon>
        <taxon>Alphaproteobacteria</taxon>
        <taxon>Sphingomonadales</taxon>
        <taxon>Erythrobacteraceae</taxon>
        <taxon>Erythrobacter/Porphyrobacter group</taxon>
        <taxon>Erythrobacter</taxon>
    </lineage>
</organism>
<dbReference type="GO" id="GO:0008761">
    <property type="term" value="F:UDP-N-acetylglucosamine 2-epimerase activity"/>
    <property type="evidence" value="ECO:0007669"/>
    <property type="project" value="UniProtKB-EC"/>
</dbReference>
<feature type="domain" description="UDP-N-acetylglucosamine 2-epimerase" evidence="6">
    <location>
        <begin position="26"/>
        <end position="371"/>
    </location>
</feature>
<dbReference type="PANTHER" id="PTHR43174">
    <property type="entry name" value="UDP-N-ACETYLGLUCOSAMINE 2-EPIMERASE"/>
    <property type="match status" value="1"/>
</dbReference>
<dbReference type="AlphaFoldDB" id="A0A7D4BND8"/>
<evidence type="ECO:0000256" key="2">
    <source>
        <dbReference type="ARBA" id="ARBA00036080"/>
    </source>
</evidence>
<dbReference type="NCBIfam" id="TIGR00236">
    <property type="entry name" value="wecB"/>
    <property type="match status" value="1"/>
</dbReference>
<gene>
    <name evidence="7" type="primary">wecB</name>
    <name evidence="7" type="ORF">HQR01_05930</name>
</gene>
<name>A0A7D4BND8_9SPHN</name>
<dbReference type="EC" id="5.1.3.14" evidence="4"/>
<dbReference type="Proteomes" id="UP000504693">
    <property type="component" value="Chromosome"/>
</dbReference>
<sequence>MAAKRKILTVFGTRPEAIKLFPLVHALAADDRFDSRVCISAQHREMLDQVLAIAGIVPDHDLDLMTPGQTLDALTARALVEIGKVLDAEQPDWVVVQGDTTTVMAGAIAAYYRKIPVCHVEAGLRSGDIHHPWPEEVNRRVVGGFAALHCAPTGTAREALLRENVDPATVHVTGNTVIDALHWVTRRIEQDPPLASGLAELEARFAGKRIIGMTSHRRENFGTGMQSIAKAVKRIAARPDVAVIFPIHLNPNVRAVMKEILAGLDNVALLEPLDYPNFARLLSISHLMLTDSGGVQEEAPALGKPVLVMRQTTERPEGVSAGTARLVGTDADAIVRETMRLLDDDATYAAMARAHNPFGDGHSAARIADLLAG</sequence>
<evidence type="ECO:0000256" key="4">
    <source>
        <dbReference type="ARBA" id="ARBA00038858"/>
    </source>
</evidence>
<protein>
    <recommendedName>
        <fullName evidence="4">UDP-N-acetylglucosamine 2-epimerase (non-hydrolyzing)</fullName>
        <ecNumber evidence="4">5.1.3.14</ecNumber>
    </recommendedName>
</protein>
<keyword evidence="8" id="KW-1185">Reference proteome</keyword>